<gene>
    <name evidence="2" type="ORF">Mpt1_c01140</name>
    <name evidence="3" type="ORF">Mpt1_c04440</name>
    <name evidence="4" type="ORF">Mpt1_c07670</name>
</gene>
<evidence type="ECO:0000313" key="5">
    <source>
        <dbReference type="Proteomes" id="UP000030787"/>
    </source>
</evidence>
<dbReference type="Pfam" id="PF13384">
    <property type="entry name" value="HTH_23"/>
    <property type="match status" value="1"/>
</dbReference>
<dbReference type="Proteomes" id="UP000030787">
    <property type="component" value="Chromosome"/>
</dbReference>
<dbReference type="InterPro" id="IPR025959">
    <property type="entry name" value="Winged_HTH_dom"/>
</dbReference>
<dbReference type="HOGENOM" id="CLU_056788_3_1_2"/>
<dbReference type="RefSeq" id="WP_048111303.1">
    <property type="nucleotide sequence ID" value="NZ_CP010070.1"/>
</dbReference>
<evidence type="ECO:0000259" key="1">
    <source>
        <dbReference type="Pfam" id="PF13592"/>
    </source>
</evidence>
<dbReference type="STRING" id="1577791.Mpt1_c01140"/>
<feature type="domain" description="Winged helix-turn helix" evidence="1">
    <location>
        <begin position="107"/>
        <end position="150"/>
    </location>
</feature>
<dbReference type="GeneID" id="24818436"/>
<organism evidence="4 5">
    <name type="scientific">Candidatus Methanoplasma termitum</name>
    <dbReference type="NCBI Taxonomy" id="1577791"/>
    <lineage>
        <taxon>Archaea</taxon>
        <taxon>Methanobacteriati</taxon>
        <taxon>Thermoplasmatota</taxon>
        <taxon>Thermoplasmata</taxon>
        <taxon>Methanomassiliicoccales</taxon>
        <taxon>Methanomassiliicoccaceae</taxon>
        <taxon>Candidatus Methanoplasma</taxon>
    </lineage>
</organism>
<dbReference type="KEGG" id="mear:Mpt1_c07670"/>
<sequence length="170" mass="19518">MAGIELIPISKPVDLKFIEGKLKEIEAESKKQKKAGERLEFIRLRYLGYSVPEACMIKGITIQTGYNWQSSWNENGIDSVMPNYGGGRPSAMTLEQKERFRDAVARDMMTTVEAGAFVREHFGIEFTPKHIRSMLRSMGFRHAKPYDVDYRRPADAEGILKKDSEQRWTL</sequence>
<name>A0A0A7LBX6_9ARCH</name>
<accession>A0A0A7LBX6</accession>
<dbReference type="OrthoDB" id="195008at2157"/>
<dbReference type="KEGG" id="mear:Mpt1_c01140"/>
<proteinExistence type="predicted"/>
<dbReference type="AlphaFoldDB" id="A0A0A7LBX6"/>
<evidence type="ECO:0000313" key="2">
    <source>
        <dbReference type="EMBL" id="AIZ56018.1"/>
    </source>
</evidence>
<reference evidence="4 5" key="1">
    <citation type="journal article" date="2014" name="Appl. Environ. Microbiol.">
        <title>Comparative Genome Analysis of 'Candidatus Methanoplasma termitum' Indicates a New Mode of Energy Metabolism in the Seventh Order of Methanogens.</title>
        <authorList>
            <person name="Lang K."/>
            <person name="Schuldes J."/>
            <person name="Klingl A."/>
            <person name="Poehlein A."/>
            <person name="Daniel R."/>
            <person name="Brune A."/>
        </authorList>
    </citation>
    <scope>NUCLEOTIDE SEQUENCE [LARGE SCALE GENOMIC DNA]</scope>
    <source>
        <strain evidence="4">MpT1</strain>
        <strain evidence="5">Mpt1</strain>
    </source>
</reference>
<dbReference type="InterPro" id="IPR009057">
    <property type="entry name" value="Homeodomain-like_sf"/>
</dbReference>
<dbReference type="EMBL" id="CP010070">
    <property type="protein sequence ID" value="AIZ56018.1"/>
    <property type="molecule type" value="Genomic_DNA"/>
</dbReference>
<dbReference type="KEGG" id="mear:Mpt1_c04440"/>
<dbReference type="EMBL" id="CP010070">
    <property type="protein sequence ID" value="AIZ56337.1"/>
    <property type="molecule type" value="Genomic_DNA"/>
</dbReference>
<keyword evidence="5" id="KW-1185">Reference proteome</keyword>
<dbReference type="Pfam" id="PF13592">
    <property type="entry name" value="HTH_33"/>
    <property type="match status" value="1"/>
</dbReference>
<reference evidence="4" key="2">
    <citation type="submission" date="2014-11" db="EMBL/GenBank/DDBJ databases">
        <title>Complete genome of 'Candidatus Methanoplasma termitum'.</title>
        <authorList>
            <person name="Poehlein A."/>
            <person name="Schuldes J."/>
            <person name="Lang K."/>
            <person name="Klingl A."/>
            <person name="Daniel R."/>
            <person name="Brune A."/>
        </authorList>
    </citation>
    <scope>NUCLEOTIDE SEQUENCE</scope>
    <source>
        <strain evidence="4">MpT1</strain>
    </source>
</reference>
<evidence type="ECO:0000313" key="3">
    <source>
        <dbReference type="EMBL" id="AIZ56337.1"/>
    </source>
</evidence>
<dbReference type="SUPFAM" id="SSF46689">
    <property type="entry name" value="Homeodomain-like"/>
    <property type="match status" value="1"/>
</dbReference>
<protein>
    <recommendedName>
        <fullName evidence="1">Winged helix-turn helix domain-containing protein</fullName>
    </recommendedName>
</protein>
<dbReference type="EMBL" id="CP010070">
    <property type="protein sequence ID" value="AIZ56650.1"/>
    <property type="molecule type" value="Genomic_DNA"/>
</dbReference>
<evidence type="ECO:0000313" key="4">
    <source>
        <dbReference type="EMBL" id="AIZ56650.1"/>
    </source>
</evidence>